<feature type="compositionally biased region" description="Basic and acidic residues" evidence="1">
    <location>
        <begin position="1"/>
        <end position="11"/>
    </location>
</feature>
<keyword evidence="3" id="KW-1185">Reference proteome</keyword>
<dbReference type="Proteomes" id="UP000305267">
    <property type="component" value="Unassembled WGS sequence"/>
</dbReference>
<dbReference type="RefSeq" id="WP_139036522.1">
    <property type="nucleotide sequence ID" value="NZ_VDDA01000005.1"/>
</dbReference>
<accession>A0A5C4LG86</accession>
<reference evidence="2 3" key="1">
    <citation type="submission" date="2019-06" db="EMBL/GenBank/DDBJ databases">
        <title>Genome of Methylobacterium sp. 17Sr1-39.</title>
        <authorList>
            <person name="Seo T."/>
        </authorList>
    </citation>
    <scope>NUCLEOTIDE SEQUENCE [LARGE SCALE GENOMIC DNA]</scope>
    <source>
        <strain evidence="2 3">17Sr1-39</strain>
    </source>
</reference>
<evidence type="ECO:0000313" key="2">
    <source>
        <dbReference type="EMBL" id="TNC12981.1"/>
    </source>
</evidence>
<dbReference type="EMBL" id="VDDA01000005">
    <property type="protein sequence ID" value="TNC12981.1"/>
    <property type="molecule type" value="Genomic_DNA"/>
</dbReference>
<feature type="region of interest" description="Disordered" evidence="1">
    <location>
        <begin position="1"/>
        <end position="36"/>
    </location>
</feature>
<protein>
    <submittedName>
        <fullName evidence="2">Uncharacterized protein</fullName>
    </submittedName>
</protein>
<name>A0A5C4LG86_9HYPH</name>
<evidence type="ECO:0000256" key="1">
    <source>
        <dbReference type="SAM" id="MobiDB-lite"/>
    </source>
</evidence>
<dbReference type="AlphaFoldDB" id="A0A5C4LG86"/>
<organism evidence="2 3">
    <name type="scientific">Methylobacterium terricola</name>
    <dbReference type="NCBI Taxonomy" id="2583531"/>
    <lineage>
        <taxon>Bacteria</taxon>
        <taxon>Pseudomonadati</taxon>
        <taxon>Pseudomonadota</taxon>
        <taxon>Alphaproteobacteria</taxon>
        <taxon>Hyphomicrobiales</taxon>
        <taxon>Methylobacteriaceae</taxon>
        <taxon>Methylobacterium</taxon>
    </lineage>
</organism>
<proteinExistence type="predicted"/>
<comment type="caution">
    <text evidence="2">The sequence shown here is derived from an EMBL/GenBank/DDBJ whole genome shotgun (WGS) entry which is preliminary data.</text>
</comment>
<sequence length="102" mass="11526">MTIDSGRDGSRSRRRRHPRETGPERRGIAGFAEPARGPGHGGFKRWLLDALVVGFAHGGCIHHTHSSSLDCLRDLSRARRRESIVQRSRYRFIAEIPVKPET</sequence>
<evidence type="ECO:0000313" key="3">
    <source>
        <dbReference type="Proteomes" id="UP000305267"/>
    </source>
</evidence>
<gene>
    <name evidence="2" type="ORF">FF100_15295</name>
</gene>